<gene>
    <name evidence="2" type="ORF">SAMN05216516_10529</name>
</gene>
<dbReference type="SUPFAM" id="SSF47598">
    <property type="entry name" value="Ribbon-helix-helix"/>
    <property type="match status" value="1"/>
</dbReference>
<dbReference type="RefSeq" id="WP_092877327.1">
    <property type="nucleotide sequence ID" value="NZ_FOVC01000005.1"/>
</dbReference>
<dbReference type="STRING" id="1367852.SAMN05216516_10529"/>
<sequence length="57" mass="6622">MSNDLHSQNRSSRFTLNLPERMRKELEEKAGMDFISLNSAIIMRLAKSLREERANGQ</sequence>
<proteinExistence type="predicted"/>
<dbReference type="Gene3D" id="1.10.1220.10">
    <property type="entry name" value="Met repressor-like"/>
    <property type="match status" value="1"/>
</dbReference>
<dbReference type="InterPro" id="IPR005569">
    <property type="entry name" value="Arc_DNA-bd_dom"/>
</dbReference>
<protein>
    <submittedName>
        <fullName evidence="2">Arc-like DNA binding domain-containing protein</fullName>
    </submittedName>
</protein>
<dbReference type="OrthoDB" id="6629801at2"/>
<evidence type="ECO:0000259" key="1">
    <source>
        <dbReference type="Pfam" id="PF03869"/>
    </source>
</evidence>
<dbReference type="GO" id="GO:0006355">
    <property type="term" value="P:regulation of DNA-templated transcription"/>
    <property type="evidence" value="ECO:0007669"/>
    <property type="project" value="InterPro"/>
</dbReference>
<dbReference type="InterPro" id="IPR010985">
    <property type="entry name" value="Ribbon_hlx_hlx"/>
</dbReference>
<dbReference type="EMBL" id="FOVC01000005">
    <property type="protein sequence ID" value="SFN29834.1"/>
    <property type="molecule type" value="Genomic_DNA"/>
</dbReference>
<dbReference type="InterPro" id="IPR013321">
    <property type="entry name" value="Arc_rbn_hlx_hlx"/>
</dbReference>
<dbReference type="GO" id="GO:0043565">
    <property type="term" value="F:sequence-specific DNA binding"/>
    <property type="evidence" value="ECO:0007669"/>
    <property type="project" value="UniProtKB-ARBA"/>
</dbReference>
<reference evidence="3" key="1">
    <citation type="submission" date="2016-10" db="EMBL/GenBank/DDBJ databases">
        <authorList>
            <person name="Varghese N."/>
            <person name="Submissions S."/>
        </authorList>
    </citation>
    <scope>NUCLEOTIDE SEQUENCE [LARGE SCALE GENOMIC DNA]</scope>
    <source>
        <strain evidence="3">N6PO6</strain>
    </source>
</reference>
<feature type="domain" description="Arc-like DNA binding" evidence="1">
    <location>
        <begin position="12"/>
        <end position="52"/>
    </location>
</feature>
<organism evidence="2 3">
    <name type="scientific">Izhakiella capsodis</name>
    <dbReference type="NCBI Taxonomy" id="1367852"/>
    <lineage>
        <taxon>Bacteria</taxon>
        <taxon>Pseudomonadati</taxon>
        <taxon>Pseudomonadota</taxon>
        <taxon>Gammaproteobacteria</taxon>
        <taxon>Enterobacterales</taxon>
        <taxon>Erwiniaceae</taxon>
        <taxon>Izhakiella</taxon>
    </lineage>
</organism>
<accession>A0A1I4XVI6</accession>
<dbReference type="Pfam" id="PF03869">
    <property type="entry name" value="Arc"/>
    <property type="match status" value="1"/>
</dbReference>
<keyword evidence="3" id="KW-1185">Reference proteome</keyword>
<dbReference type="AlphaFoldDB" id="A0A1I4XVI6"/>
<name>A0A1I4XVI6_9GAMM</name>
<evidence type="ECO:0000313" key="3">
    <source>
        <dbReference type="Proteomes" id="UP000242222"/>
    </source>
</evidence>
<dbReference type="Proteomes" id="UP000242222">
    <property type="component" value="Unassembled WGS sequence"/>
</dbReference>
<evidence type="ECO:0000313" key="2">
    <source>
        <dbReference type="EMBL" id="SFN29834.1"/>
    </source>
</evidence>